<dbReference type="InterPro" id="IPR045042">
    <property type="entry name" value="YnaI-like"/>
</dbReference>
<dbReference type="AlphaFoldDB" id="A0A235EYK8"/>
<dbReference type="InterPro" id="IPR049278">
    <property type="entry name" value="MS_channel_C"/>
</dbReference>
<dbReference type="PANTHER" id="PTHR43634">
    <property type="entry name" value="OW CONDUCTANCE MECHANOSENSITIVE CHANNEL"/>
    <property type="match status" value="1"/>
</dbReference>
<feature type="transmembrane region" description="Helical" evidence="7">
    <location>
        <begin position="160"/>
        <end position="180"/>
    </location>
</feature>
<feature type="domain" description="Mechanosensitive ion channel transmembrane helices 2/3" evidence="10">
    <location>
        <begin position="140"/>
        <end position="181"/>
    </location>
</feature>
<dbReference type="Gene3D" id="3.30.70.100">
    <property type="match status" value="1"/>
</dbReference>
<reference evidence="11 12" key="1">
    <citation type="submission" date="2017-07" db="EMBL/GenBank/DDBJ databases">
        <title>Thauera sp. KNDSS-Mac4 genome sequence and assembly.</title>
        <authorList>
            <person name="Mayilraj S."/>
        </authorList>
    </citation>
    <scope>NUCLEOTIDE SEQUENCE [LARGE SCALE GENOMIC DNA]</scope>
    <source>
        <strain evidence="11 12">KNDSS-Mac4</strain>
    </source>
</reference>
<dbReference type="InterPro" id="IPR006686">
    <property type="entry name" value="MscS_channel_CS"/>
</dbReference>
<keyword evidence="4 7" id="KW-0812">Transmembrane</keyword>
<organism evidence="11 12">
    <name type="scientific">Thauera propionica</name>
    <dbReference type="NCBI Taxonomy" id="2019431"/>
    <lineage>
        <taxon>Bacteria</taxon>
        <taxon>Pseudomonadati</taxon>
        <taxon>Pseudomonadota</taxon>
        <taxon>Betaproteobacteria</taxon>
        <taxon>Rhodocyclales</taxon>
        <taxon>Zoogloeaceae</taxon>
        <taxon>Thauera</taxon>
    </lineage>
</organism>
<comment type="subcellular location">
    <subcellularLocation>
        <location evidence="1">Cell membrane</location>
        <topology evidence="1">Multi-pass membrane protein</topology>
    </subcellularLocation>
</comment>
<dbReference type="SUPFAM" id="SSF82689">
    <property type="entry name" value="Mechanosensitive channel protein MscS (YggB), C-terminal domain"/>
    <property type="match status" value="1"/>
</dbReference>
<name>A0A235EYK8_9RHOO</name>
<feature type="transmembrane region" description="Helical" evidence="7">
    <location>
        <begin position="12"/>
        <end position="32"/>
    </location>
</feature>
<dbReference type="InterPro" id="IPR023408">
    <property type="entry name" value="MscS_beta-dom_sf"/>
</dbReference>
<evidence type="ECO:0000256" key="1">
    <source>
        <dbReference type="ARBA" id="ARBA00004651"/>
    </source>
</evidence>
<evidence type="ECO:0000313" key="11">
    <source>
        <dbReference type="EMBL" id="OYD54136.1"/>
    </source>
</evidence>
<evidence type="ECO:0000256" key="7">
    <source>
        <dbReference type="SAM" id="Phobius"/>
    </source>
</evidence>
<dbReference type="Pfam" id="PF21082">
    <property type="entry name" value="MS_channel_3rd"/>
    <property type="match status" value="1"/>
</dbReference>
<evidence type="ECO:0000256" key="5">
    <source>
        <dbReference type="ARBA" id="ARBA00022989"/>
    </source>
</evidence>
<dbReference type="Pfam" id="PF00924">
    <property type="entry name" value="MS_channel_2nd"/>
    <property type="match status" value="1"/>
</dbReference>
<dbReference type="OrthoDB" id="9775207at2"/>
<protein>
    <submittedName>
        <fullName evidence="11">Mechanosensitive ion channel protein MscS</fullName>
    </submittedName>
</protein>
<evidence type="ECO:0000259" key="9">
    <source>
        <dbReference type="Pfam" id="PF21082"/>
    </source>
</evidence>
<feature type="transmembrane region" description="Helical" evidence="7">
    <location>
        <begin position="95"/>
        <end position="113"/>
    </location>
</feature>
<proteinExistence type="inferred from homology"/>
<evidence type="ECO:0000259" key="8">
    <source>
        <dbReference type="Pfam" id="PF00924"/>
    </source>
</evidence>
<evidence type="ECO:0000313" key="12">
    <source>
        <dbReference type="Proteomes" id="UP000215181"/>
    </source>
</evidence>
<feature type="transmembrane region" description="Helical" evidence="7">
    <location>
        <begin position="52"/>
        <end position="75"/>
    </location>
</feature>
<dbReference type="Gene3D" id="1.10.287.1260">
    <property type="match status" value="1"/>
</dbReference>
<comment type="similarity">
    <text evidence="2">Belongs to the MscS (TC 1.A.23) family.</text>
</comment>
<comment type="caution">
    <text evidence="11">The sequence shown here is derived from an EMBL/GenBank/DDBJ whole genome shotgun (WGS) entry which is preliminary data.</text>
</comment>
<dbReference type="PANTHER" id="PTHR43634:SF2">
    <property type="entry name" value="LOW CONDUCTANCE MECHANOSENSITIVE CHANNEL YNAI"/>
    <property type="match status" value="1"/>
</dbReference>
<dbReference type="SUPFAM" id="SSF50182">
    <property type="entry name" value="Sm-like ribonucleoproteins"/>
    <property type="match status" value="1"/>
</dbReference>
<sequence>MLDRMTGGDHTLTLILQLFLVVLAVVVTNFFLRRTLARLEARTRNTPTPWDFALVSAARKPLTVVAWLVGLTFAARILQTETETDAALFEAIEPVRTVGVIACLAWFLVRFVGNVQDGIMAQRLRRGESIDRTTVDAIGKLLRVSVIITAVLVALQSLGFSISGVLAFGGIGGIAVGFAAKDLLANFFGGLMVYLDRPFVVGDWVRSPDKQIEGTVEEIGWRLTRIRTFDKRPLYVPNAVFTQITVENPSRMTNRRINEVVGVRYDDVGKVAAIVDDIKAMLRGHEEIDQDQTMIVNLNQFGPSSLDIMIYTFTRTTAWVRFHEIKQDVMLKVADIVASHGAEIAFPTRTLHLAGAAQAPGHEHVLEGAAQ</sequence>
<evidence type="ECO:0000259" key="10">
    <source>
        <dbReference type="Pfam" id="PF21088"/>
    </source>
</evidence>
<dbReference type="Pfam" id="PF21088">
    <property type="entry name" value="MS_channel_1st"/>
    <property type="match status" value="1"/>
</dbReference>
<evidence type="ECO:0000256" key="4">
    <source>
        <dbReference type="ARBA" id="ARBA00022692"/>
    </source>
</evidence>
<dbReference type="InterPro" id="IPR011066">
    <property type="entry name" value="MscS_channel_C_sf"/>
</dbReference>
<dbReference type="Gene3D" id="2.30.30.60">
    <property type="match status" value="1"/>
</dbReference>
<keyword evidence="12" id="KW-1185">Reference proteome</keyword>
<evidence type="ECO:0000256" key="2">
    <source>
        <dbReference type="ARBA" id="ARBA00008017"/>
    </source>
</evidence>
<dbReference type="GO" id="GO:0008381">
    <property type="term" value="F:mechanosensitive monoatomic ion channel activity"/>
    <property type="evidence" value="ECO:0007669"/>
    <property type="project" value="UniProtKB-ARBA"/>
</dbReference>
<dbReference type="Proteomes" id="UP000215181">
    <property type="component" value="Unassembled WGS sequence"/>
</dbReference>
<feature type="domain" description="Mechanosensitive ion channel MscS C-terminal" evidence="9">
    <location>
        <begin position="260"/>
        <end position="344"/>
    </location>
</feature>
<dbReference type="EMBL" id="NOIH01000009">
    <property type="protein sequence ID" value="OYD54136.1"/>
    <property type="molecule type" value="Genomic_DNA"/>
</dbReference>
<dbReference type="GO" id="GO:0005886">
    <property type="term" value="C:plasma membrane"/>
    <property type="evidence" value="ECO:0007669"/>
    <property type="project" value="UniProtKB-SubCell"/>
</dbReference>
<keyword evidence="6 7" id="KW-0472">Membrane</keyword>
<keyword evidence="5 7" id="KW-1133">Transmembrane helix</keyword>
<accession>A0A235EYK8</accession>
<gene>
    <name evidence="11" type="ORF">CGK74_09380</name>
</gene>
<dbReference type="InterPro" id="IPR010920">
    <property type="entry name" value="LSM_dom_sf"/>
</dbReference>
<evidence type="ECO:0000256" key="6">
    <source>
        <dbReference type="ARBA" id="ARBA00023136"/>
    </source>
</evidence>
<dbReference type="SUPFAM" id="SSF82861">
    <property type="entry name" value="Mechanosensitive channel protein MscS (YggB), transmembrane region"/>
    <property type="match status" value="1"/>
</dbReference>
<evidence type="ECO:0000256" key="3">
    <source>
        <dbReference type="ARBA" id="ARBA00022475"/>
    </source>
</evidence>
<dbReference type="PROSITE" id="PS01246">
    <property type="entry name" value="UPF0003"/>
    <property type="match status" value="1"/>
</dbReference>
<keyword evidence="3" id="KW-1003">Cell membrane</keyword>
<dbReference type="InterPro" id="IPR049142">
    <property type="entry name" value="MS_channel_1st"/>
</dbReference>
<dbReference type="InterPro" id="IPR011014">
    <property type="entry name" value="MscS_channel_TM-2"/>
</dbReference>
<dbReference type="InterPro" id="IPR006685">
    <property type="entry name" value="MscS_channel_2nd"/>
</dbReference>
<feature type="domain" description="Mechanosensitive ion channel MscS" evidence="8">
    <location>
        <begin position="182"/>
        <end position="251"/>
    </location>
</feature>